<name>A0A6M2DIC6_XENCH</name>
<protein>
    <submittedName>
        <fullName evidence="2">Putative product</fullName>
    </submittedName>
</protein>
<proteinExistence type="predicted"/>
<evidence type="ECO:0000256" key="1">
    <source>
        <dbReference type="SAM" id="MobiDB-lite"/>
    </source>
</evidence>
<dbReference type="AlphaFoldDB" id="A0A6M2DIC6"/>
<accession>A0A6M2DIC6</accession>
<reference evidence="2" key="1">
    <citation type="submission" date="2020-03" db="EMBL/GenBank/DDBJ databases">
        <title>Transcriptomic Profiling of the Digestive Tract of the Rat Flea, Xenopsylla cheopis, Following Blood Feeding and Infection with Yersinia pestis.</title>
        <authorList>
            <person name="Bland D.M."/>
            <person name="Martens C.A."/>
            <person name="Virtaneva K."/>
            <person name="Kanakabandi K."/>
            <person name="Long D."/>
            <person name="Rosenke R."/>
            <person name="Saturday G.A."/>
            <person name="Hoyt F.H."/>
            <person name="Bruno D.P."/>
            <person name="Ribeiro J.M.C."/>
            <person name="Hinnebusch J."/>
        </authorList>
    </citation>
    <scope>NUCLEOTIDE SEQUENCE</scope>
</reference>
<organism evidence="2">
    <name type="scientific">Xenopsylla cheopis</name>
    <name type="common">Oriental rat flea</name>
    <name type="synonym">Pulex cheopis</name>
    <dbReference type="NCBI Taxonomy" id="163159"/>
    <lineage>
        <taxon>Eukaryota</taxon>
        <taxon>Metazoa</taxon>
        <taxon>Ecdysozoa</taxon>
        <taxon>Arthropoda</taxon>
        <taxon>Hexapoda</taxon>
        <taxon>Insecta</taxon>
        <taxon>Pterygota</taxon>
        <taxon>Neoptera</taxon>
        <taxon>Endopterygota</taxon>
        <taxon>Siphonaptera</taxon>
        <taxon>Pulicidae</taxon>
        <taxon>Xenopsyllinae</taxon>
        <taxon>Xenopsylla</taxon>
    </lineage>
</organism>
<feature type="compositionally biased region" description="Basic and acidic residues" evidence="1">
    <location>
        <begin position="158"/>
        <end position="175"/>
    </location>
</feature>
<feature type="region of interest" description="Disordered" evidence="1">
    <location>
        <begin position="150"/>
        <end position="176"/>
    </location>
</feature>
<sequence length="188" mass="20346">MSMTSIQTPMTELGSNIGRSMSVSSALSDSSTLSEMCRIDYSTINNQHHRKYSQQQAGFAGGSGNNSAGSILTIEELRAQLVSCFTCGVSWADQQVSLDCSECGGYALERPCPLCDGKCGSQPWRRDFTMSHACSKARWEGQCSLVTPPSAEAAIEGEESRSRPVDTETSVEKAELPQLCTKLEKLET</sequence>
<evidence type="ECO:0000313" key="2">
    <source>
        <dbReference type="EMBL" id="NOV44788.1"/>
    </source>
</evidence>
<dbReference type="EMBL" id="GIIL01001062">
    <property type="protein sequence ID" value="NOV44788.1"/>
    <property type="molecule type" value="Transcribed_RNA"/>
</dbReference>